<sequence>MQQIKRLPAIDGQLGWFESVPFTRPMPVQQAEKDEYFDIIVVGAGFSGLATADRLAQLRPEARIAIIDAMEVGQGSSGRNAGFIIDLPHNVDPTEPDTLATTQVRDLNKFAIQRLDRIQKQQGLDVCWHQAGKYLAAHEEKHFSGLTDFVDTLECMGEPYEILSDDELAKRLGTHYYKRAIYTPGNILVNPAALAISVASALPDNVTLLENTPVDEIDFANKIIQTPKARLSADIIVLATNAFTEQFGVSNNRITPIFTYASLTRPLTDDEMSRCKDFSLKNIELWGLTSAHPAGTTVRLTDDKRIFIRNTLNYQPNLSSPQAVIDKAKAKHRKSYLARFPQLPDVPFEYTWGGMICVTMNHEPIFKEHTAGVYVIAAMNGVGVAKGTYLGHYMAEYICGKNSPELDFILKHATPSWMPPDPLRSVGAHMRLSFEERMAKGEV</sequence>
<dbReference type="EMBL" id="CP014945">
    <property type="protein sequence ID" value="AMT96935.1"/>
    <property type="molecule type" value="Genomic_DNA"/>
</dbReference>
<proteinExistence type="predicted"/>
<dbReference type="Gene3D" id="3.50.50.60">
    <property type="entry name" value="FAD/NAD(P)-binding domain"/>
    <property type="match status" value="1"/>
</dbReference>
<keyword evidence="1" id="KW-0560">Oxidoreductase</keyword>
<dbReference type="Pfam" id="PF01266">
    <property type="entry name" value="DAO"/>
    <property type="match status" value="1"/>
</dbReference>
<dbReference type="SUPFAM" id="SSF51905">
    <property type="entry name" value="FAD/NAD(P)-binding domain"/>
    <property type="match status" value="1"/>
</dbReference>
<dbReference type="PANTHER" id="PTHR13847">
    <property type="entry name" value="SARCOSINE DEHYDROGENASE-RELATED"/>
    <property type="match status" value="1"/>
</dbReference>
<evidence type="ECO:0000256" key="1">
    <source>
        <dbReference type="ARBA" id="ARBA00023002"/>
    </source>
</evidence>
<dbReference type="InterPro" id="IPR036188">
    <property type="entry name" value="FAD/NAD-bd_sf"/>
</dbReference>
<dbReference type="InterPro" id="IPR006076">
    <property type="entry name" value="FAD-dep_OxRdtase"/>
</dbReference>
<organism evidence="3 4">
    <name type="scientific">Psychrobacter alimentarius</name>
    <dbReference type="NCBI Taxonomy" id="261164"/>
    <lineage>
        <taxon>Bacteria</taxon>
        <taxon>Pseudomonadati</taxon>
        <taxon>Pseudomonadota</taxon>
        <taxon>Gammaproteobacteria</taxon>
        <taxon>Moraxellales</taxon>
        <taxon>Moraxellaceae</taxon>
        <taxon>Psychrobacter</taxon>
    </lineage>
</organism>
<evidence type="ECO:0000259" key="2">
    <source>
        <dbReference type="Pfam" id="PF01266"/>
    </source>
</evidence>
<evidence type="ECO:0000313" key="3">
    <source>
        <dbReference type="EMBL" id="AMT96935.1"/>
    </source>
</evidence>
<dbReference type="RefSeq" id="WP_062844567.1">
    <property type="nucleotide sequence ID" value="NZ_CP014945.1"/>
</dbReference>
<gene>
    <name evidence="3" type="ORF">A3K91_1331</name>
</gene>
<protein>
    <submittedName>
        <fullName evidence="3">FAD-dependent oxidoreductase</fullName>
    </submittedName>
</protein>
<dbReference type="Proteomes" id="UP000076104">
    <property type="component" value="Chromosome"/>
</dbReference>
<evidence type="ECO:0000313" key="4">
    <source>
        <dbReference type="Proteomes" id="UP000076104"/>
    </source>
</evidence>
<accession>A0ABN4N3Z9</accession>
<dbReference type="GeneID" id="33060737"/>
<name>A0ABN4N3Z9_9GAMM</name>
<keyword evidence="4" id="KW-1185">Reference proteome</keyword>
<dbReference type="Gene3D" id="3.30.9.10">
    <property type="entry name" value="D-Amino Acid Oxidase, subunit A, domain 2"/>
    <property type="match status" value="1"/>
</dbReference>
<dbReference type="PANTHER" id="PTHR13847:SF281">
    <property type="entry name" value="FAD DEPENDENT OXIDOREDUCTASE DOMAIN-CONTAINING PROTEIN"/>
    <property type="match status" value="1"/>
</dbReference>
<feature type="domain" description="FAD dependent oxidoreductase" evidence="2">
    <location>
        <begin position="38"/>
        <end position="396"/>
    </location>
</feature>
<reference evidence="3 4" key="1">
    <citation type="submission" date="2016-03" db="EMBL/GenBank/DDBJ databases">
        <title>Genome sequencing of Psychrobacter alimentarius PAMC 27889.</title>
        <authorList>
            <person name="Lee J."/>
            <person name="Kim O.-S."/>
        </authorList>
    </citation>
    <scope>NUCLEOTIDE SEQUENCE [LARGE SCALE GENOMIC DNA]</scope>
    <source>
        <strain evidence="3 4">PAMC 27889</strain>
    </source>
</reference>